<reference evidence="1 2" key="1">
    <citation type="journal article" date="2012" name="Appl. Environ. Microbiol.">
        <title>Short-read sequencing for genomic analysis of the brown rot fungus Fibroporia radiculosa.</title>
        <authorList>
            <person name="Tang J.D."/>
            <person name="Perkins A.D."/>
            <person name="Sonstegard T.S."/>
            <person name="Schroeder S.G."/>
            <person name="Burgess S.C."/>
            <person name="Diehl S.V."/>
        </authorList>
    </citation>
    <scope>NUCLEOTIDE SEQUENCE [LARGE SCALE GENOMIC DNA]</scope>
    <source>
        <strain evidence="1 2">TFFH 294</strain>
    </source>
</reference>
<keyword evidence="2" id="KW-1185">Reference proteome</keyword>
<dbReference type="AlphaFoldDB" id="J7RH96"/>
<organism evidence="1 2">
    <name type="scientific">Fibroporia radiculosa</name>
    <dbReference type="NCBI Taxonomy" id="599839"/>
    <lineage>
        <taxon>Eukaryota</taxon>
        <taxon>Fungi</taxon>
        <taxon>Dikarya</taxon>
        <taxon>Basidiomycota</taxon>
        <taxon>Agaricomycotina</taxon>
        <taxon>Agaricomycetes</taxon>
        <taxon>Polyporales</taxon>
        <taxon>Fibroporiaceae</taxon>
        <taxon>Fibroporia</taxon>
    </lineage>
</organism>
<dbReference type="GeneID" id="24101847"/>
<proteinExistence type="predicted"/>
<accession>J7RH96</accession>
<dbReference type="HOGENOM" id="CLU_2084880_0_0_1"/>
<dbReference type="Proteomes" id="UP000006352">
    <property type="component" value="Unassembled WGS sequence"/>
</dbReference>
<dbReference type="EMBL" id="HE797581">
    <property type="protein sequence ID" value="CCM06947.1"/>
    <property type="molecule type" value="Genomic_DNA"/>
</dbReference>
<name>J7RH96_9APHY</name>
<evidence type="ECO:0000313" key="1">
    <source>
        <dbReference type="EMBL" id="CCM06947.1"/>
    </source>
</evidence>
<evidence type="ECO:0000313" key="2">
    <source>
        <dbReference type="Proteomes" id="UP000006352"/>
    </source>
</evidence>
<dbReference type="OrthoDB" id="2768905at2759"/>
<dbReference type="RefSeq" id="XP_012176968.1">
    <property type="nucleotide sequence ID" value="XM_012321578.1"/>
</dbReference>
<sequence>MSQDQEEWRFRIAQPGRFVNNSKEQTFEQFVEKLAVWYAHQKVTLDRDQITGVLALLEGRAHTVAGNYYRMVKDAKYLGSYEDFLHQMRRAFMTTDQEEDVHQEFLGMLRKYDTVTA</sequence>
<gene>
    <name evidence="1" type="ORF">FIBRA_09261</name>
</gene>
<protein>
    <recommendedName>
        <fullName evidence="3">Retrotransposon gag domain-containing protein</fullName>
    </recommendedName>
</protein>
<evidence type="ECO:0008006" key="3">
    <source>
        <dbReference type="Google" id="ProtNLM"/>
    </source>
</evidence>
<dbReference type="InParanoid" id="J7RH96"/>